<dbReference type="PANTHER" id="PTHR48207">
    <property type="entry name" value="SUCCINATE--HYDROXYMETHYLGLUTARATE COA-TRANSFERASE"/>
    <property type="match status" value="1"/>
</dbReference>
<dbReference type="InterPro" id="IPR003673">
    <property type="entry name" value="CoA-Trfase_fam_III"/>
</dbReference>
<dbReference type="GO" id="GO:0008410">
    <property type="term" value="F:CoA-transferase activity"/>
    <property type="evidence" value="ECO:0007669"/>
    <property type="project" value="TreeGrafter"/>
</dbReference>
<dbReference type="Gene3D" id="3.40.50.10540">
    <property type="entry name" value="Crotonobetainyl-coa:carnitine coa-transferase, domain 1"/>
    <property type="match status" value="1"/>
</dbReference>
<keyword evidence="1 2" id="KW-0808">Transferase</keyword>
<gene>
    <name evidence="2" type="ORF">SAMN04487779_103620</name>
</gene>
<dbReference type="AlphaFoldDB" id="A0A1G7CW49"/>
<dbReference type="EMBL" id="FMZX01000036">
    <property type="protein sequence ID" value="SDE43528.1"/>
    <property type="molecule type" value="Genomic_DNA"/>
</dbReference>
<protein>
    <submittedName>
        <fullName evidence="2">Crotonobetainyl-CoA:carnitine CoA-transferase CaiB</fullName>
    </submittedName>
</protein>
<sequence length="393" mass="40873">MPAWEPPYRGLRVLDISQGLAGPSCASILARQGAEVIKVEPPAGDWGRGIGWGLEGKCGLFIAGNLGKRSIALDATRPKGRELLARLAEGADVLVESFRPGVAARLGLGYADLAARDPRVVYVSVNGYGQDGPYEKRPGSDSVFQAMTGLMRVNRDAGGTPRKVGVLVADICTGVYAAQATGAALYRRATTGKGGHVEASLLEATTAFQAMAVIEDEIAGGKTVQPVAVPAATFATADGYINVTALTDPMFAKLAQAVGRTDWVGDASLAKVAGRLERRGEVEAGLAALFATAPTAHWTELLSRHDVLCGAVNSYAEMRADPQVRHSRILTELDQAPYGRILVPRLPGVPPEAAAAIRPAPGLGEHSIEVLEGLGATGAEIASLIEEGVVLAG</sequence>
<keyword evidence="3" id="KW-1185">Reference proteome</keyword>
<proteinExistence type="predicted"/>
<dbReference type="InterPro" id="IPR044855">
    <property type="entry name" value="CoA-Trfase_III_dom3_sf"/>
</dbReference>
<evidence type="ECO:0000313" key="2">
    <source>
        <dbReference type="EMBL" id="SDE43528.1"/>
    </source>
</evidence>
<evidence type="ECO:0000313" key="3">
    <source>
        <dbReference type="Proteomes" id="UP000198925"/>
    </source>
</evidence>
<dbReference type="RefSeq" id="WP_090571759.1">
    <property type="nucleotide sequence ID" value="NZ_FMXZ01000082.1"/>
</dbReference>
<name>A0A1G7CW49_9PROT</name>
<reference evidence="2 3" key="1">
    <citation type="submission" date="2016-10" db="EMBL/GenBank/DDBJ databases">
        <authorList>
            <person name="de Groot N.N."/>
        </authorList>
    </citation>
    <scope>NUCLEOTIDE SEQUENCE [LARGE SCALE GENOMIC DNA]</scope>
    <source>
        <strain evidence="2 3">CPCC 100156</strain>
    </source>
</reference>
<dbReference type="OrthoDB" id="7457784at2"/>
<dbReference type="SUPFAM" id="SSF89796">
    <property type="entry name" value="CoA-transferase family III (CaiB/BaiF)"/>
    <property type="match status" value="1"/>
</dbReference>
<organism evidence="2 3">
    <name type="scientific">Belnapia rosea</name>
    <dbReference type="NCBI Taxonomy" id="938405"/>
    <lineage>
        <taxon>Bacteria</taxon>
        <taxon>Pseudomonadati</taxon>
        <taxon>Pseudomonadota</taxon>
        <taxon>Alphaproteobacteria</taxon>
        <taxon>Acetobacterales</taxon>
        <taxon>Roseomonadaceae</taxon>
        <taxon>Belnapia</taxon>
    </lineage>
</organism>
<dbReference type="PANTHER" id="PTHR48207:SF3">
    <property type="entry name" value="SUCCINATE--HYDROXYMETHYLGLUTARATE COA-TRANSFERASE"/>
    <property type="match status" value="1"/>
</dbReference>
<dbReference type="InterPro" id="IPR023606">
    <property type="entry name" value="CoA-Trfase_III_dom_1_sf"/>
</dbReference>
<evidence type="ECO:0000256" key="1">
    <source>
        <dbReference type="ARBA" id="ARBA00022679"/>
    </source>
</evidence>
<accession>A0A1G7CW49</accession>
<dbReference type="InterPro" id="IPR050483">
    <property type="entry name" value="CoA-transferase_III_domain"/>
</dbReference>
<dbReference type="Pfam" id="PF02515">
    <property type="entry name" value="CoA_transf_3"/>
    <property type="match status" value="1"/>
</dbReference>
<dbReference type="Gene3D" id="3.30.1540.10">
    <property type="entry name" value="formyl-coa transferase, domain 3"/>
    <property type="match status" value="1"/>
</dbReference>
<dbReference type="Proteomes" id="UP000198925">
    <property type="component" value="Unassembled WGS sequence"/>
</dbReference>